<gene>
    <name evidence="1" type="ORF">L3Q82_001644</name>
</gene>
<keyword evidence="2" id="KW-1185">Reference proteome</keyword>
<evidence type="ECO:0000313" key="1">
    <source>
        <dbReference type="EMBL" id="KAI3362750.1"/>
    </source>
</evidence>
<protein>
    <submittedName>
        <fullName evidence="1">Uncharacterized protein</fullName>
    </submittedName>
</protein>
<reference evidence="1" key="1">
    <citation type="submission" date="2022-04" db="EMBL/GenBank/DDBJ databases">
        <title>Jade perch genome.</title>
        <authorList>
            <person name="Chao B."/>
        </authorList>
    </citation>
    <scope>NUCLEOTIDE SEQUENCE</scope>
    <source>
        <strain evidence="1">CB-2022</strain>
    </source>
</reference>
<sequence length="129" mass="14479">MFSASIVDAAVRSCGRKVSGACRGGNPRTRWWTPEVRDAVRLKKESYRTMLACGTPDAVDRYRQAKQAAARMVLEAKTRVWEEFGEAMEEDYRSDLEEEILANRPAPQKGEAVLCQHCLQCGWGAVDLN</sequence>
<name>A0ACB8W423_9TELE</name>
<dbReference type="Proteomes" id="UP000831701">
    <property type="component" value="Chromosome 14"/>
</dbReference>
<evidence type="ECO:0000313" key="2">
    <source>
        <dbReference type="Proteomes" id="UP000831701"/>
    </source>
</evidence>
<proteinExistence type="predicted"/>
<organism evidence="1 2">
    <name type="scientific">Scortum barcoo</name>
    <name type="common">barcoo grunter</name>
    <dbReference type="NCBI Taxonomy" id="214431"/>
    <lineage>
        <taxon>Eukaryota</taxon>
        <taxon>Metazoa</taxon>
        <taxon>Chordata</taxon>
        <taxon>Craniata</taxon>
        <taxon>Vertebrata</taxon>
        <taxon>Euteleostomi</taxon>
        <taxon>Actinopterygii</taxon>
        <taxon>Neopterygii</taxon>
        <taxon>Teleostei</taxon>
        <taxon>Neoteleostei</taxon>
        <taxon>Acanthomorphata</taxon>
        <taxon>Eupercaria</taxon>
        <taxon>Centrarchiformes</taxon>
        <taxon>Terapontoidei</taxon>
        <taxon>Terapontidae</taxon>
        <taxon>Scortum</taxon>
    </lineage>
</organism>
<accession>A0ACB8W423</accession>
<dbReference type="EMBL" id="CM041544">
    <property type="protein sequence ID" value="KAI3362750.1"/>
    <property type="molecule type" value="Genomic_DNA"/>
</dbReference>
<comment type="caution">
    <text evidence="1">The sequence shown here is derived from an EMBL/GenBank/DDBJ whole genome shotgun (WGS) entry which is preliminary data.</text>
</comment>